<evidence type="ECO:0000259" key="1">
    <source>
        <dbReference type="PROSITE" id="PS50851"/>
    </source>
</evidence>
<feature type="domain" description="CheW-like" evidence="1">
    <location>
        <begin position="5"/>
        <end position="144"/>
    </location>
</feature>
<dbReference type="EMBL" id="AP023366">
    <property type="protein sequence ID" value="BCJ86739.1"/>
    <property type="molecule type" value="Genomic_DNA"/>
</dbReference>
<dbReference type="AlphaFoldDB" id="A0A7I8DCQ8"/>
<dbReference type="PANTHER" id="PTHR22617:SF23">
    <property type="entry name" value="CHEMOTAXIS PROTEIN CHEW"/>
    <property type="match status" value="1"/>
</dbReference>
<dbReference type="GO" id="GO:0007165">
    <property type="term" value="P:signal transduction"/>
    <property type="evidence" value="ECO:0007669"/>
    <property type="project" value="InterPro"/>
</dbReference>
<evidence type="ECO:0000313" key="2">
    <source>
        <dbReference type="EMBL" id="BCJ86739.1"/>
    </source>
</evidence>
<gene>
    <name evidence="2" type="primary">cheW1</name>
    <name evidence="2" type="ORF">skT53_17240</name>
</gene>
<evidence type="ECO:0000313" key="3">
    <source>
        <dbReference type="Proteomes" id="UP000593802"/>
    </source>
</evidence>
<reference evidence="2 3" key="1">
    <citation type="submission" date="2020-08" db="EMBL/GenBank/DDBJ databases">
        <title>Complete Genome Sequence of Effusibacillus dendaii Strain skT53, Isolated from Farmland soil.</title>
        <authorList>
            <person name="Konishi T."/>
            <person name="Kawasaki H."/>
        </authorList>
    </citation>
    <scope>NUCLEOTIDE SEQUENCE [LARGE SCALE GENOMIC DNA]</scope>
    <source>
        <strain evidence="3">skT53</strain>
    </source>
</reference>
<accession>A0A7I8DCQ8</accession>
<dbReference type="InterPro" id="IPR039315">
    <property type="entry name" value="CheW"/>
</dbReference>
<dbReference type="InterPro" id="IPR002545">
    <property type="entry name" value="CheW-lke_dom"/>
</dbReference>
<proteinExistence type="predicted"/>
<dbReference type="Proteomes" id="UP000593802">
    <property type="component" value="Chromosome"/>
</dbReference>
<dbReference type="PANTHER" id="PTHR22617">
    <property type="entry name" value="CHEMOTAXIS SENSOR HISTIDINE KINASE-RELATED"/>
    <property type="match status" value="1"/>
</dbReference>
<dbReference type="Gene3D" id="2.30.30.40">
    <property type="entry name" value="SH3 Domains"/>
    <property type="match status" value="1"/>
</dbReference>
<keyword evidence="3" id="KW-1185">Reference proteome</keyword>
<dbReference type="SUPFAM" id="SSF50341">
    <property type="entry name" value="CheW-like"/>
    <property type="match status" value="1"/>
</dbReference>
<name>A0A7I8DCQ8_9BACL</name>
<organism evidence="2 3">
    <name type="scientific">Effusibacillus dendaii</name>
    <dbReference type="NCBI Taxonomy" id="2743772"/>
    <lineage>
        <taxon>Bacteria</taxon>
        <taxon>Bacillati</taxon>
        <taxon>Bacillota</taxon>
        <taxon>Bacilli</taxon>
        <taxon>Bacillales</taxon>
        <taxon>Alicyclobacillaceae</taxon>
        <taxon>Effusibacillus</taxon>
    </lineage>
</organism>
<dbReference type="RefSeq" id="WP_200760706.1">
    <property type="nucleotide sequence ID" value="NZ_AP023366.1"/>
</dbReference>
<dbReference type="Gene3D" id="2.40.50.180">
    <property type="entry name" value="CheA-289, Domain 4"/>
    <property type="match status" value="1"/>
</dbReference>
<dbReference type="PROSITE" id="PS50851">
    <property type="entry name" value="CHEW"/>
    <property type="match status" value="1"/>
</dbReference>
<dbReference type="GO" id="GO:0006935">
    <property type="term" value="P:chemotaxis"/>
    <property type="evidence" value="ECO:0007669"/>
    <property type="project" value="InterPro"/>
</dbReference>
<sequence length="153" mass="16955">MAIETTKAIICKIGQEEYALDVSHVLSIERLQNIRSMPHTEEYMAGIMELRGSVVPVMNLRVWLGFGKAGDVDQDHKRIVVTESNGQKLGLIVDAATDVLDIAKETLQAVEMQQGAREVNQVVNLDGRLILVLNVPNLIKQLDVSIFDNMETA</sequence>
<dbReference type="Pfam" id="PF01584">
    <property type="entry name" value="CheW"/>
    <property type="match status" value="1"/>
</dbReference>
<dbReference type="InterPro" id="IPR036061">
    <property type="entry name" value="CheW-like_dom_sf"/>
</dbReference>
<protein>
    <submittedName>
        <fullName evidence="2">Chemotaxis protein CheW</fullName>
    </submittedName>
</protein>
<dbReference type="KEGG" id="eff:skT53_17240"/>
<dbReference type="GO" id="GO:0005829">
    <property type="term" value="C:cytosol"/>
    <property type="evidence" value="ECO:0007669"/>
    <property type="project" value="TreeGrafter"/>
</dbReference>
<dbReference type="SMART" id="SM00260">
    <property type="entry name" value="CheW"/>
    <property type="match status" value="1"/>
</dbReference>